<keyword evidence="3" id="KW-1185">Reference proteome</keyword>
<dbReference type="AlphaFoldDB" id="A0A5N6JS63"/>
<sequence>MPPKPGSGSKKKAAYVPAPAIKKDKVAFAARNRPAVSGFSNVATANLLPLLGAGIHAVSTESSGLLCGLYGLIYSYCAARDLAAPEGKPIPLADNPTAKELIAFRKSPGFWEEALAYVTTQFGAPLRLFDDEGVTLGKANILEQVKLYVPDNPDNYEIPVLHTLLSYLNKRYGTHYILGHVVQGFNVRWDVKGNKWDIEFQNPTQDQDVGTGVEPILWLYNDNSESIEFSLHHSETFPDIGGHWMGLSTLHRDLDQAFIELTNEWFGDAVDAYLEKDVWIVTADIEGYQVDLEDHQDIRELRLFAGCFITEPKVDPALDAEGNTVKNAPEIEWVAPEDAPVGYMWAQTGPIVDGKELPGNVGIVPLQRVKRIEKDCLRKAHDASGATATNIIKKIAVSEEGDGLWAEFFVYRTIEPTFKIDRKYANPKNPAKKFVGGFTFEDSEFLLDQQEPLKDHCLRMTKMDGTSGRVKPRNLQQIEEAWGLPRRLPVEASGTRKKQTSAPRTSSDKTSPKYQYKPGINGKDFAIKILRQHCQARGYVAKEYGKTKQSMLDLLIRHDEGQEKQIESLLEGEPSYGLPMRRVLVDVPKQASPIKTPPFFASEIVMEIGKGDVKNPAVWVKDYEGRVGRIDEDNLEPINGAWGLHIDLTRFNQGIMSTIRKRAGYGKPPKKPKKLASKEPDPKAKKPDPKAKKPDPKAKTPDPKAKTSEPKVKKPDLKTKKPDPKAKTSDPKAKTPDPKAKTPDPKAKTPDTKATGKKRAASEPAGPGAKKVKTDTLSAA</sequence>
<dbReference type="Proteomes" id="UP000326757">
    <property type="component" value="Unassembled WGS sequence"/>
</dbReference>
<feature type="compositionally biased region" description="Basic and acidic residues" evidence="1">
    <location>
        <begin position="676"/>
        <end position="751"/>
    </location>
</feature>
<comment type="caution">
    <text evidence="2">The sequence shown here is derived from an EMBL/GenBank/DDBJ whole genome shotgun (WGS) entry which is preliminary data.</text>
</comment>
<protein>
    <submittedName>
        <fullName evidence="2">Uncharacterized protein</fullName>
    </submittedName>
</protein>
<name>A0A5N6JS63_MONLA</name>
<organism evidence="2 3">
    <name type="scientific">Monilinia laxa</name>
    <name type="common">Brown rot fungus</name>
    <name type="synonym">Sclerotinia laxa</name>
    <dbReference type="NCBI Taxonomy" id="61186"/>
    <lineage>
        <taxon>Eukaryota</taxon>
        <taxon>Fungi</taxon>
        <taxon>Dikarya</taxon>
        <taxon>Ascomycota</taxon>
        <taxon>Pezizomycotina</taxon>
        <taxon>Leotiomycetes</taxon>
        <taxon>Helotiales</taxon>
        <taxon>Sclerotiniaceae</taxon>
        <taxon>Monilinia</taxon>
    </lineage>
</organism>
<evidence type="ECO:0000313" key="2">
    <source>
        <dbReference type="EMBL" id="KAB8290480.1"/>
    </source>
</evidence>
<accession>A0A5N6JS63</accession>
<reference evidence="2 3" key="1">
    <citation type="submission" date="2019-06" db="EMBL/GenBank/DDBJ databases">
        <title>Genome Sequence of the Brown Rot Fungal Pathogen Monilinia laxa.</title>
        <authorList>
            <person name="De Miccolis Angelini R.M."/>
            <person name="Landi L."/>
            <person name="Abate D."/>
            <person name="Pollastro S."/>
            <person name="Romanazzi G."/>
            <person name="Faretra F."/>
        </authorList>
    </citation>
    <scope>NUCLEOTIDE SEQUENCE [LARGE SCALE GENOMIC DNA]</scope>
    <source>
        <strain evidence="2 3">Mlax316</strain>
    </source>
</reference>
<feature type="region of interest" description="Disordered" evidence="1">
    <location>
        <begin position="659"/>
        <end position="780"/>
    </location>
</feature>
<proteinExistence type="predicted"/>
<dbReference type="EMBL" id="VIGI01000017">
    <property type="protein sequence ID" value="KAB8290480.1"/>
    <property type="molecule type" value="Genomic_DNA"/>
</dbReference>
<evidence type="ECO:0000256" key="1">
    <source>
        <dbReference type="SAM" id="MobiDB-lite"/>
    </source>
</evidence>
<dbReference type="OrthoDB" id="3548454at2759"/>
<feature type="region of interest" description="Disordered" evidence="1">
    <location>
        <begin position="489"/>
        <end position="515"/>
    </location>
</feature>
<gene>
    <name evidence="2" type="ORF">EYC80_010910</name>
</gene>
<feature type="compositionally biased region" description="Basic residues" evidence="1">
    <location>
        <begin position="659"/>
        <end position="675"/>
    </location>
</feature>
<evidence type="ECO:0000313" key="3">
    <source>
        <dbReference type="Proteomes" id="UP000326757"/>
    </source>
</evidence>